<proteinExistence type="predicted"/>
<feature type="compositionally biased region" description="Polar residues" evidence="1">
    <location>
        <begin position="80"/>
        <end position="92"/>
    </location>
</feature>
<dbReference type="EMBL" id="KV481645">
    <property type="protein sequence ID" value="OCT55595.1"/>
    <property type="molecule type" value="Genomic_DNA"/>
</dbReference>
<reference evidence="2" key="1">
    <citation type="submission" date="2016-05" db="EMBL/GenBank/DDBJ databases">
        <title>WGS assembly of Xenopus laevis.</title>
        <authorList>
            <person name="Session A."/>
            <person name="Uno Y."/>
            <person name="Kwon T."/>
            <person name="Chapman J."/>
            <person name="Toyoda A."/>
            <person name="Takahashi S."/>
            <person name="Fukui A."/>
            <person name="Hikosaka A."/>
            <person name="Putnam N."/>
            <person name="Stites J."/>
            <person name="Van Heeringen S."/>
            <person name="Quigley I."/>
            <person name="Heinz S."/>
            <person name="Hellsten U."/>
            <person name="Lyons J."/>
            <person name="Suzuki A."/>
            <person name="Kondo M."/>
            <person name="Ogino H."/>
            <person name="Ochi H."/>
            <person name="Bogdanovic O."/>
            <person name="Lister R."/>
            <person name="Georgiou G."/>
            <person name="Paranjpe S."/>
            <person name="Van Kruijsbergen I."/>
            <person name="Mozaffari S."/>
            <person name="Shu S."/>
            <person name="Schmutz J."/>
            <person name="Jenkins J."/>
            <person name="Grimwood J."/>
            <person name="Carlson J."/>
            <person name="Mitros T."/>
            <person name="Simakov O."/>
            <person name="Heald R."/>
            <person name="Miller K."/>
            <person name="Haudenschild C."/>
            <person name="Kuroki Y."/>
            <person name="Tanaka T."/>
            <person name="Michiue T."/>
            <person name="Watanabe M."/>
            <person name="Kinoshita T."/>
            <person name="Ohta Y."/>
            <person name="Mawaribuchi S."/>
            <person name="Suzuki Y."/>
            <person name="Haramoto Y."/>
            <person name="Yamamoto T."/>
            <person name="Takagi C."/>
            <person name="Kitzman J."/>
            <person name="Shendure J."/>
            <person name="Nakayama T."/>
            <person name="Izutsu Y."/>
            <person name="Robert J."/>
            <person name="Dichmann D."/>
            <person name="Flajnik M."/>
            <person name="Houston D."/>
            <person name="Marcotte E."/>
            <person name="Wallingford J."/>
            <person name="Ito Y."/>
            <person name="Asashima M."/>
            <person name="Ueno N."/>
            <person name="Matsuda Y."/>
            <person name="Jan Veenstra G."/>
            <person name="Fujiyama A."/>
            <person name="Harland R."/>
            <person name="Taira M."/>
            <person name="Rokhsar D.S."/>
        </authorList>
    </citation>
    <scope>NUCLEOTIDE SEQUENCE</scope>
    <source>
        <strain evidence="2">J</strain>
        <tissue evidence="2">Blood</tissue>
    </source>
</reference>
<evidence type="ECO:0000313" key="2">
    <source>
        <dbReference type="EMBL" id="OCT55595.1"/>
    </source>
</evidence>
<accession>A0A974GYJ3</accession>
<dbReference type="Proteomes" id="UP000694892">
    <property type="component" value="Unassembled WGS sequence"/>
</dbReference>
<name>A0A974GYJ3_XENLA</name>
<gene>
    <name evidence="2" type="ORF">XELAEV_18000444mg</name>
</gene>
<sequence>MLLAATRGGKKLQDPFQDLSLYKNIQYSWGFPPKMIINDQGVSHVIRSVKEGQELLAKWNIPIFTPRDPRRDRPIHQPPLSKQQPMDTSQPQTEKEKSSVAPAGT</sequence>
<feature type="region of interest" description="Disordered" evidence="1">
    <location>
        <begin position="64"/>
        <end position="105"/>
    </location>
</feature>
<evidence type="ECO:0000256" key="1">
    <source>
        <dbReference type="SAM" id="MobiDB-lite"/>
    </source>
</evidence>
<dbReference type="AlphaFoldDB" id="A0A974GYJ3"/>
<protein>
    <submittedName>
        <fullName evidence="2">Uncharacterized protein</fullName>
    </submittedName>
</protein>
<organism evidence="2">
    <name type="scientific">Xenopus laevis</name>
    <name type="common">African clawed frog</name>
    <dbReference type="NCBI Taxonomy" id="8355"/>
    <lineage>
        <taxon>Eukaryota</taxon>
        <taxon>Metazoa</taxon>
        <taxon>Chordata</taxon>
        <taxon>Craniata</taxon>
        <taxon>Vertebrata</taxon>
        <taxon>Euteleostomi</taxon>
        <taxon>Amphibia</taxon>
        <taxon>Batrachia</taxon>
        <taxon>Anura</taxon>
        <taxon>Pipoidea</taxon>
        <taxon>Pipidae</taxon>
        <taxon>Xenopodinae</taxon>
        <taxon>Xenopus</taxon>
        <taxon>Xenopus</taxon>
    </lineage>
</organism>